<dbReference type="PANTHER" id="PTHR11002:SF76">
    <property type="entry name" value="CARBONIC ANHYDRASE"/>
    <property type="match status" value="1"/>
</dbReference>
<dbReference type="GO" id="GO:0008270">
    <property type="term" value="F:zinc ion binding"/>
    <property type="evidence" value="ECO:0007669"/>
    <property type="project" value="UniProtKB-UniRule"/>
</dbReference>
<dbReference type="AlphaFoldDB" id="A0A8S0VZU8"/>
<gene>
    <name evidence="10" type="ORF">AAE3_LOCUS6615</name>
</gene>
<comment type="catalytic activity">
    <reaction evidence="6 8">
        <text>hydrogencarbonate + H(+) = CO2 + H2O</text>
        <dbReference type="Rhea" id="RHEA:10748"/>
        <dbReference type="ChEBI" id="CHEBI:15377"/>
        <dbReference type="ChEBI" id="CHEBI:15378"/>
        <dbReference type="ChEBI" id="CHEBI:16526"/>
        <dbReference type="ChEBI" id="CHEBI:17544"/>
        <dbReference type="EC" id="4.2.1.1"/>
    </reaction>
</comment>
<reference evidence="10 11" key="1">
    <citation type="submission" date="2020-01" db="EMBL/GenBank/DDBJ databases">
        <authorList>
            <person name="Gupta K D."/>
        </authorList>
    </citation>
    <scope>NUCLEOTIDE SEQUENCE [LARGE SCALE GENOMIC DNA]</scope>
</reference>
<comment type="caution">
    <text evidence="10">The sequence shown here is derived from an EMBL/GenBank/DDBJ whole genome shotgun (WGS) entry which is preliminary data.</text>
</comment>
<feature type="binding site" evidence="7">
    <location>
        <position position="144"/>
    </location>
    <ligand>
        <name>Zn(2+)</name>
        <dbReference type="ChEBI" id="CHEBI:29105"/>
    </ligand>
</feature>
<dbReference type="PANTHER" id="PTHR11002">
    <property type="entry name" value="CARBONIC ANHYDRASE"/>
    <property type="match status" value="1"/>
</dbReference>
<keyword evidence="4 7" id="KW-0862">Zinc</keyword>
<protein>
    <recommendedName>
        <fullName evidence="2 8">Carbonic anhydrase</fullName>
        <ecNumber evidence="2 8">4.2.1.1</ecNumber>
    </recommendedName>
    <alternativeName>
        <fullName evidence="8">Carbonate dehydratase</fullName>
    </alternativeName>
</protein>
<name>A0A8S0VZU8_CYCAE</name>
<keyword evidence="9" id="KW-0732">Signal</keyword>
<evidence type="ECO:0000256" key="2">
    <source>
        <dbReference type="ARBA" id="ARBA00012925"/>
    </source>
</evidence>
<feature type="signal peptide" evidence="9">
    <location>
        <begin position="1"/>
        <end position="18"/>
    </location>
</feature>
<feature type="binding site" evidence="7">
    <location>
        <position position="88"/>
    </location>
    <ligand>
        <name>Zn(2+)</name>
        <dbReference type="ChEBI" id="CHEBI:29105"/>
    </ligand>
</feature>
<evidence type="ECO:0000313" key="11">
    <source>
        <dbReference type="Proteomes" id="UP000467700"/>
    </source>
</evidence>
<dbReference type="GO" id="GO:0034599">
    <property type="term" value="P:cellular response to oxidative stress"/>
    <property type="evidence" value="ECO:0007669"/>
    <property type="project" value="TreeGrafter"/>
</dbReference>
<dbReference type="SMART" id="SM00947">
    <property type="entry name" value="Pro_CA"/>
    <property type="match status" value="1"/>
</dbReference>
<dbReference type="EC" id="4.2.1.1" evidence="2 8"/>
<dbReference type="GO" id="GO:0071244">
    <property type="term" value="P:cellular response to carbon dioxide"/>
    <property type="evidence" value="ECO:0007669"/>
    <property type="project" value="TreeGrafter"/>
</dbReference>
<dbReference type="Gene3D" id="3.40.1050.10">
    <property type="entry name" value="Carbonic anhydrase"/>
    <property type="match status" value="1"/>
</dbReference>
<keyword evidence="5 8" id="KW-0456">Lyase</keyword>
<dbReference type="GO" id="GO:0004089">
    <property type="term" value="F:carbonate dehydratase activity"/>
    <property type="evidence" value="ECO:0007669"/>
    <property type="project" value="UniProtKB-UniRule"/>
</dbReference>
<dbReference type="Proteomes" id="UP000467700">
    <property type="component" value="Unassembled WGS sequence"/>
</dbReference>
<accession>A0A8S0VZU8</accession>
<evidence type="ECO:0000256" key="7">
    <source>
        <dbReference type="PIRSR" id="PIRSR601765-1"/>
    </source>
</evidence>
<evidence type="ECO:0000256" key="4">
    <source>
        <dbReference type="ARBA" id="ARBA00022833"/>
    </source>
</evidence>
<dbReference type="EMBL" id="CACVBS010000044">
    <property type="protein sequence ID" value="CAA7264285.1"/>
    <property type="molecule type" value="Genomic_DNA"/>
</dbReference>
<feature type="binding site" evidence="7">
    <location>
        <position position="147"/>
    </location>
    <ligand>
        <name>Zn(2+)</name>
        <dbReference type="ChEBI" id="CHEBI:29105"/>
    </ligand>
</feature>
<dbReference type="OrthoDB" id="10248475at2759"/>
<feature type="chain" id="PRO_5035715026" description="Carbonic anhydrase" evidence="9">
    <location>
        <begin position="19"/>
        <end position="342"/>
    </location>
</feature>
<evidence type="ECO:0000313" key="10">
    <source>
        <dbReference type="EMBL" id="CAA7264285.1"/>
    </source>
</evidence>
<evidence type="ECO:0000256" key="3">
    <source>
        <dbReference type="ARBA" id="ARBA00022723"/>
    </source>
</evidence>
<dbReference type="Pfam" id="PF00484">
    <property type="entry name" value="Pro_CA"/>
    <property type="match status" value="1"/>
</dbReference>
<evidence type="ECO:0000256" key="5">
    <source>
        <dbReference type="ARBA" id="ARBA00023239"/>
    </source>
</evidence>
<evidence type="ECO:0000256" key="8">
    <source>
        <dbReference type="RuleBase" id="RU003956"/>
    </source>
</evidence>
<feature type="binding site" evidence="7">
    <location>
        <position position="90"/>
    </location>
    <ligand>
        <name>Zn(2+)</name>
        <dbReference type="ChEBI" id="CHEBI:29105"/>
    </ligand>
</feature>
<proteinExistence type="inferred from homology"/>
<evidence type="ECO:0000256" key="6">
    <source>
        <dbReference type="ARBA" id="ARBA00048348"/>
    </source>
</evidence>
<dbReference type="SUPFAM" id="SSF53056">
    <property type="entry name" value="beta-carbonic anhydrase, cab"/>
    <property type="match status" value="1"/>
</dbReference>
<dbReference type="InterPro" id="IPR036874">
    <property type="entry name" value="Carbonic_anhydrase_sf"/>
</dbReference>
<comment type="similarity">
    <text evidence="1 8">Belongs to the beta-class carbonic anhydrase family.</text>
</comment>
<evidence type="ECO:0000256" key="9">
    <source>
        <dbReference type="SAM" id="SignalP"/>
    </source>
</evidence>
<organism evidence="10 11">
    <name type="scientific">Cyclocybe aegerita</name>
    <name type="common">Black poplar mushroom</name>
    <name type="synonym">Agrocybe aegerita</name>
    <dbReference type="NCBI Taxonomy" id="1973307"/>
    <lineage>
        <taxon>Eukaryota</taxon>
        <taxon>Fungi</taxon>
        <taxon>Dikarya</taxon>
        <taxon>Basidiomycota</taxon>
        <taxon>Agaricomycotina</taxon>
        <taxon>Agaricomycetes</taxon>
        <taxon>Agaricomycetidae</taxon>
        <taxon>Agaricales</taxon>
        <taxon>Agaricineae</taxon>
        <taxon>Bolbitiaceae</taxon>
        <taxon>Cyclocybe</taxon>
    </lineage>
</organism>
<sequence length="342" mass="36543">MRSFSLVFALAAISSVVAHPIHQARELKIIGRDTSAKFIRRETDPAAELKLLADGNTAFRDSLQTSEPELLQKLTDDGQSPPFMFLGCSDSRVSEGTVFNAKPGTLFTQRNIANQFQANDNNAQSVLSYAVSELGVNHVIVMGHYGCGGIAAAIIPSPPNQIDAANGAVQNWIEPIREIFRTSSRPEIVELRTKNAAATEIEEPDIKEPGFRALVEENVKANVARIAASSVITNHYALLAANATGTAERRSGEAGPPTDVYIHGWVYDLENGEIRDLGISVGPAGKTIPAPPFAAVAESAVNSASSHNTPQPAATAETPVKRCEQLCKAKRSLAGMFGARMN</sequence>
<keyword evidence="11" id="KW-1185">Reference proteome</keyword>
<comment type="function">
    <text evidence="8">Reversible hydration of carbon dioxide.</text>
</comment>
<dbReference type="InterPro" id="IPR001765">
    <property type="entry name" value="Carbonic_anhydrase"/>
</dbReference>
<comment type="cofactor">
    <cofactor evidence="7">
        <name>Zn(2+)</name>
        <dbReference type="ChEBI" id="CHEBI:29105"/>
    </cofactor>
    <text evidence="7">Binds 1 zinc ion per subunit.</text>
</comment>
<keyword evidence="3 7" id="KW-0479">Metal-binding</keyword>
<evidence type="ECO:0000256" key="1">
    <source>
        <dbReference type="ARBA" id="ARBA00006217"/>
    </source>
</evidence>